<dbReference type="InterPro" id="IPR011990">
    <property type="entry name" value="TPR-like_helical_dom_sf"/>
</dbReference>
<protein>
    <submittedName>
        <fullName evidence="5">Uncharacterized protein</fullName>
    </submittedName>
</protein>
<feature type="region of interest" description="Disordered" evidence="4">
    <location>
        <begin position="1"/>
        <end position="78"/>
    </location>
</feature>
<dbReference type="STRING" id="947166.A0A1D1V5V0"/>
<feature type="compositionally biased region" description="Low complexity" evidence="4">
    <location>
        <begin position="21"/>
        <end position="34"/>
    </location>
</feature>
<dbReference type="PANTHER" id="PTHR15502">
    <property type="entry name" value="CALCINEURIN-BINDING PROTEIN CABIN 1-RELATED"/>
    <property type="match status" value="1"/>
</dbReference>
<evidence type="ECO:0000256" key="3">
    <source>
        <dbReference type="PROSITE-ProRule" id="PRU00339"/>
    </source>
</evidence>
<comment type="caution">
    <text evidence="5">The sequence shown here is derived from an EMBL/GenBank/DDBJ whole genome shotgun (WGS) entry which is preliminary data.</text>
</comment>
<evidence type="ECO:0000256" key="1">
    <source>
        <dbReference type="ARBA" id="ARBA00004123"/>
    </source>
</evidence>
<feature type="region of interest" description="Disordered" evidence="4">
    <location>
        <begin position="1675"/>
        <end position="1731"/>
    </location>
</feature>
<dbReference type="SMART" id="SM00028">
    <property type="entry name" value="TPR"/>
    <property type="match status" value="3"/>
</dbReference>
<feature type="region of interest" description="Disordered" evidence="4">
    <location>
        <begin position="121"/>
        <end position="185"/>
    </location>
</feature>
<comment type="subcellular location">
    <subcellularLocation>
        <location evidence="1">Nucleus</location>
    </subcellularLocation>
</comment>
<evidence type="ECO:0000256" key="4">
    <source>
        <dbReference type="SAM" id="MobiDB-lite"/>
    </source>
</evidence>
<dbReference type="GO" id="GO:0006325">
    <property type="term" value="P:chromatin organization"/>
    <property type="evidence" value="ECO:0007669"/>
    <property type="project" value="InterPro"/>
</dbReference>
<feature type="compositionally biased region" description="Acidic residues" evidence="4">
    <location>
        <begin position="160"/>
        <end position="181"/>
    </location>
</feature>
<organism evidence="5 6">
    <name type="scientific">Ramazzottius varieornatus</name>
    <name type="common">Water bear</name>
    <name type="synonym">Tardigrade</name>
    <dbReference type="NCBI Taxonomy" id="947166"/>
    <lineage>
        <taxon>Eukaryota</taxon>
        <taxon>Metazoa</taxon>
        <taxon>Ecdysozoa</taxon>
        <taxon>Tardigrada</taxon>
        <taxon>Eutardigrada</taxon>
        <taxon>Parachela</taxon>
        <taxon>Hypsibioidea</taxon>
        <taxon>Ramazzottiidae</taxon>
        <taxon>Ramazzottius</taxon>
    </lineage>
</organism>
<dbReference type="Gene3D" id="1.25.40.10">
    <property type="entry name" value="Tetratricopeptide repeat domain"/>
    <property type="match status" value="1"/>
</dbReference>
<feature type="repeat" description="TPR" evidence="3">
    <location>
        <begin position="281"/>
        <end position="314"/>
    </location>
</feature>
<accession>A0A1D1V5V0</accession>
<keyword evidence="2" id="KW-0539">Nucleus</keyword>
<evidence type="ECO:0000256" key="2">
    <source>
        <dbReference type="ARBA" id="ARBA00023242"/>
    </source>
</evidence>
<feature type="compositionally biased region" description="Acidic residues" evidence="4">
    <location>
        <begin position="1"/>
        <end position="10"/>
    </location>
</feature>
<evidence type="ECO:0000313" key="5">
    <source>
        <dbReference type="EMBL" id="GAU94173.1"/>
    </source>
</evidence>
<dbReference type="InterPro" id="IPR019734">
    <property type="entry name" value="TPR_rpt"/>
</dbReference>
<dbReference type="PANTHER" id="PTHR15502:SF7">
    <property type="entry name" value="CALCINEURIN-BINDING PROTEIN CABIN-1"/>
    <property type="match status" value="1"/>
</dbReference>
<name>A0A1D1V5V0_RAMVA</name>
<dbReference type="PROSITE" id="PS50005">
    <property type="entry name" value="TPR"/>
    <property type="match status" value="1"/>
</dbReference>
<reference evidence="5 6" key="1">
    <citation type="journal article" date="2016" name="Nat. Commun.">
        <title>Extremotolerant tardigrade genome and improved radiotolerance of human cultured cells by tardigrade-unique protein.</title>
        <authorList>
            <person name="Hashimoto T."/>
            <person name="Horikawa D.D."/>
            <person name="Saito Y."/>
            <person name="Kuwahara H."/>
            <person name="Kozuka-Hata H."/>
            <person name="Shin-I T."/>
            <person name="Minakuchi Y."/>
            <person name="Ohishi K."/>
            <person name="Motoyama A."/>
            <person name="Aizu T."/>
            <person name="Enomoto A."/>
            <person name="Kondo K."/>
            <person name="Tanaka S."/>
            <person name="Hara Y."/>
            <person name="Koshikawa S."/>
            <person name="Sagara H."/>
            <person name="Miura T."/>
            <person name="Yokobori S."/>
            <person name="Miyagawa K."/>
            <person name="Suzuki Y."/>
            <person name="Kubo T."/>
            <person name="Oyama M."/>
            <person name="Kohara Y."/>
            <person name="Fujiyama A."/>
            <person name="Arakawa K."/>
            <person name="Katayama T."/>
            <person name="Toyoda A."/>
            <person name="Kunieda T."/>
        </authorList>
    </citation>
    <scope>NUCLEOTIDE SEQUENCE [LARGE SCALE GENOMIC DNA]</scope>
    <source>
        <strain evidence="5 6">YOKOZUNA-1</strain>
    </source>
</reference>
<feature type="compositionally biased region" description="Polar residues" evidence="4">
    <location>
        <begin position="121"/>
        <end position="133"/>
    </location>
</feature>
<gene>
    <name evidence="5" type="primary">RvY_05998-1</name>
    <name evidence="5" type="synonym">RvY_05998.1</name>
    <name evidence="5" type="ORF">RvY_05998</name>
</gene>
<keyword evidence="3" id="KW-0802">TPR repeat</keyword>
<dbReference type="InterPro" id="IPR033053">
    <property type="entry name" value="Hir3/CABIN1"/>
</dbReference>
<sequence>MDDCSEEDDATQAIVMDQPHLSDSASKVVAADSLVSEDEGDNTNNITSDGSIEPRPASSYSSPGSDAADSKAEPESLYLDKTIVEEVILGPRSDEDWDVSVMTLTNEQLEAEQLNLSAVQNVAEQPSSENISASLAEEPPENVAAADSRSMDVETSSSSSEDEEERTLTSSEDEEEDEEDLPITVEAKEERLLEKYKQTLSVLKTLNVTWSQEKKDRALVKAQDKFEDILQEIPGDTENDRMKALKCAVLKNVSNLLQRQKHYEKALEYLRRVAEIDYTDVVMIHNMGDLAIKMDNFPLAASYFQDALAIRPTHWPSLDNLITITFALNYFPACLTCCYSALQMEPSHHRALTFVHKIFHDFEHFRETWYEPLRKVSKNVGQPLKPFAKRFIDEAEFVKRKWFKPEVSGENNPALQLQQVPFQLPTEYTFPHLADRLANTFEDLDAKKLWNAILIVTKPEVPASSVAPDTSAAKPVPELLISSASQDNSTMSGDATALTGVTNKRKIDPVCLEHAEKRRSGRRRDVIKSDEGTIREMLTKFIREIYKLDEASLQFSSRIVQKNSNGKGKDSTGELFTAATNEEVAIVGFLRGCGELRINQMIRKFLQFFAERTDKKWTASLTKSYLTLYYRIAHEEFFPKYEKYTPAMEGTTRQAILFTLCALELVVDYWTQCGKVDDIPRNFEKELNWLAVWPYAGVFKEASDQLMLIRILMLLHKWHGVKGEMDKAKYFLDEVSDRLTSDIIIALPNLSTQPIISKDALLQLAEGKKSAIRLVEVESLYKERMYAEVLDIAEDLLTDGDQTVEFSPHHAKIVLAAAEYSPDPQNYVSLAQRVIQNILAQYIGVSENSETERRLPLRAVLLEICDSALKFIIAKQVQFDKLALESLQMWALSLLEVCVLSVHTLEGSIRRPSSLSAWTILYLVLRAGEVAAGNVQPHSGDSSVHYLEQVHEYLGGHSWCTLNNGAFLNLAVDRFLAELLIKEEGKKDESEIPREDIEYDLDQCFHCLYGVTKSKNRYLQHHNAKTVELTLPRAVPLFSFFLPAELPRFDGFKADCISQETVNVFTKIRPLITNVPYVLSKEDIQSFIRRFDPITETPDIPEPKERPPPAETDIISQNLFYLLADYYFKNAENVRAGLLFLTDLRVNPTRLDSWAGLALNRGVEVEKKLKSFALKPSKEIFIEASEAIQCFAIACKLDSNSEHLWIECGNIVYPLSSFLGRQLAQSEQFRMKQTERSKLRQEREYLLRLAQKAYSKAEDCDDRSEIWLSQYMLGKTYEKLERKKPWKYLAQYSAAAQCLHADGATYPPKIAYYKAPRLSVEALEMFYRVFASSVKYLTRPMPDIGQHVEAFKAIEYYLNKAEKSPLAFRKELDRNDSGSSTESVDDPEVVARSIMNAQILDRLELRDMAEKADLEAWRLELVQRCVSGLKTCLNRYPEHYKSLYRLARLYYEFPPLRDLQKTKDLLLGPSISWQDCPHMPCAGLFQQRKPTMFFRGVWHIKSEEIQRSLSFASHMYRAVHLLISVSAALRENLLLLQIQQQLAKPPEADSKKYLRVVDYHFLSNYAMKSALLSVIARMEDYETDTCSEDVRVAFLREVFKMWQTAKKEDTTGRNVELANTMLAQGYLRLVEGMDKAHCPHPVPPALIEKAWRYIQQVQIRPKPPSKPAVVINLSTGLPEEPEVQEISSSKPETASSSAEPSSTEEQAPNQPEGAENGKKESMLGEDDNDDLMNLDLNVRLPAGMNFADFNDVMTDDSVVL</sequence>
<dbReference type="GO" id="GO:0031491">
    <property type="term" value="F:nucleosome binding"/>
    <property type="evidence" value="ECO:0007669"/>
    <property type="project" value="TreeGrafter"/>
</dbReference>
<dbReference type="OrthoDB" id="77564at2759"/>
<dbReference type="Proteomes" id="UP000186922">
    <property type="component" value="Unassembled WGS sequence"/>
</dbReference>
<dbReference type="EMBL" id="BDGG01000002">
    <property type="protein sequence ID" value="GAU94173.1"/>
    <property type="molecule type" value="Genomic_DNA"/>
</dbReference>
<keyword evidence="6" id="KW-1185">Reference proteome</keyword>
<feature type="compositionally biased region" description="Low complexity" evidence="4">
    <location>
        <begin position="1687"/>
        <end position="1705"/>
    </location>
</feature>
<dbReference type="GO" id="GO:0005634">
    <property type="term" value="C:nucleus"/>
    <property type="evidence" value="ECO:0007669"/>
    <property type="project" value="UniProtKB-SubCell"/>
</dbReference>
<proteinExistence type="predicted"/>
<dbReference type="SUPFAM" id="SSF48452">
    <property type="entry name" value="TPR-like"/>
    <property type="match status" value="1"/>
</dbReference>
<evidence type="ECO:0000313" key="6">
    <source>
        <dbReference type="Proteomes" id="UP000186922"/>
    </source>
</evidence>